<dbReference type="Proteomes" id="UP000179807">
    <property type="component" value="Unassembled WGS sequence"/>
</dbReference>
<accession>A0A1J4K933</accession>
<protein>
    <recommendedName>
        <fullName evidence="3">HECT domain-containing protein</fullName>
    </recommendedName>
</protein>
<organism evidence="1 2">
    <name type="scientific">Tritrichomonas foetus</name>
    <dbReference type="NCBI Taxonomy" id="1144522"/>
    <lineage>
        <taxon>Eukaryota</taxon>
        <taxon>Metamonada</taxon>
        <taxon>Parabasalia</taxon>
        <taxon>Tritrichomonadida</taxon>
        <taxon>Tritrichomonadidae</taxon>
        <taxon>Tritrichomonas</taxon>
    </lineage>
</organism>
<dbReference type="EMBL" id="MLAK01000696">
    <property type="protein sequence ID" value="OHT07450.1"/>
    <property type="molecule type" value="Genomic_DNA"/>
</dbReference>
<evidence type="ECO:0000313" key="1">
    <source>
        <dbReference type="EMBL" id="OHT07450.1"/>
    </source>
</evidence>
<dbReference type="GeneID" id="94838405"/>
<evidence type="ECO:0000313" key="2">
    <source>
        <dbReference type="Proteomes" id="UP000179807"/>
    </source>
</evidence>
<dbReference type="AlphaFoldDB" id="A0A1J4K933"/>
<evidence type="ECO:0008006" key="3">
    <source>
        <dbReference type="Google" id="ProtNLM"/>
    </source>
</evidence>
<keyword evidence="2" id="KW-1185">Reference proteome</keyword>
<proteinExistence type="predicted"/>
<name>A0A1J4K933_9EUKA</name>
<reference evidence="1" key="1">
    <citation type="submission" date="2016-10" db="EMBL/GenBank/DDBJ databases">
        <authorList>
            <person name="Benchimol M."/>
            <person name="Almeida L.G."/>
            <person name="Vasconcelos A.T."/>
            <person name="Perreira-Neves A."/>
            <person name="Rosa I.A."/>
            <person name="Tasca T."/>
            <person name="Bogo M.R."/>
            <person name="de Souza W."/>
        </authorList>
    </citation>
    <scope>NUCLEOTIDE SEQUENCE [LARGE SCALE GENOMIC DNA]</scope>
    <source>
        <strain evidence="1">K</strain>
    </source>
</reference>
<comment type="caution">
    <text evidence="1">The sequence shown here is derived from an EMBL/GenBank/DDBJ whole genome shotgun (WGS) entry which is preliminary data.</text>
</comment>
<gene>
    <name evidence="1" type="ORF">TRFO_24349</name>
</gene>
<sequence>MGSSISNAQTYSANTNILGESDESFFEVGFDELFNNIEFDSELLHKTPDEVIKPLVLPSESVIADIMTDPIAFVSLQTTEEAWNEVLSQLFKDKCYTKPYIHQLLEVLSRFFQDRPIPIIEKEFDRRIGVNEQINADKQIIVRVHNKYGKPKIPINQSLIDSISDSNSVKIKLKEMVEEIVCMEPNILYTPISTKLKDILSKEKNIKMANYLLNWGLNTADVSCVVEFLMNFSTIIENNNSQNKLSSQANQIADFFNNINFSNSINCFPIKNKVHVIPNFTLPKNPSSSAISCDGHQIYILGTQATITVVSLNKGIVNVSSRFRKISLNIPQKEKVSMGFVISCGYAYFFGPFMPKPYVYKLPHFEQVKSDLNYPVSKLSRRSKLRPPFANDGHFIYSFDKKKHNILVFMIKIPKIVLIKSIPVKISDKAFYDTKNLIIFANGTVLTATYFVQEVTNKYQYTLIHISLLDGSVISVNTHIQKWPLFAITYDPWNNRYWELSPGKDQTSLLMFPNNTSQPLWLSDSTAYPSSSYAAIIESISTAKNNKMLYNGICSAITFLAAQFNGCSFKSFLSMSSSTFYNIKIAQFLAPCTNEAIDSFIKAAMFYTSIVLSNPKSNDKSTKLLLIAIMRLLSCNTKNFESRIIPNGNTITFESSEKILKLILDIVSNDNLAFLHRSAGFLFINSFQLIVKEPNDEISKIFMILFNSMPNSFVVYMISQISDCSQYPFIITWRQVREIFHPILTKLITNTIDLSSNQIEFLHSYMRSMMLELLKVYKDNQVDLPPSAKKLNETFNAFANLVYEVTDIFFSKISETYSDERFKFHPFIRFLFKWIIMLETFTKFSRLSTTFTAVLKLFYDSISKHIFKIQVSPKLTSNSKISSVYMMFYEVFLIYSQFLSSLLDGGSELKETSQFLWLIKSTIEGKVTPKEIDELVIGIKESSQKTKHNKLLRKGFSFNIIDNYSAESDALGSFVAKLSHRDEIQPVKQLMDYLYKKVNNPLNKRLTDEDRWIDRLILSAFAKQLGVSSEIMYISLKVSQNETPIISHFIKQLMESIYRLRRILRQSKQATIQFRAKCEQNLTPVIPEKNGRKP</sequence>
<dbReference type="VEuPathDB" id="TrichDB:TRFO_24349"/>
<dbReference type="RefSeq" id="XP_068360586.1">
    <property type="nucleotide sequence ID" value="XM_068503701.1"/>
</dbReference>